<proteinExistence type="inferred from homology"/>
<feature type="binding site" evidence="14">
    <location>
        <position position="74"/>
    </location>
    <ligand>
        <name>Ca(2+)</name>
        <dbReference type="ChEBI" id="CHEBI:29108"/>
        <label>1</label>
    </ligand>
</feature>
<organism evidence="19 20">
    <name type="scientific">Daucus carota subsp. sativus</name>
    <name type="common">Carrot</name>
    <dbReference type="NCBI Taxonomy" id="79200"/>
    <lineage>
        <taxon>Eukaryota</taxon>
        <taxon>Viridiplantae</taxon>
        <taxon>Streptophyta</taxon>
        <taxon>Embryophyta</taxon>
        <taxon>Tracheophyta</taxon>
        <taxon>Spermatophyta</taxon>
        <taxon>Magnoliopsida</taxon>
        <taxon>eudicotyledons</taxon>
        <taxon>Gunneridae</taxon>
        <taxon>Pentapetalae</taxon>
        <taxon>asterids</taxon>
        <taxon>campanulids</taxon>
        <taxon>Apiales</taxon>
        <taxon>Apiaceae</taxon>
        <taxon>Apioideae</taxon>
        <taxon>Scandiceae</taxon>
        <taxon>Daucinae</taxon>
        <taxon>Daucus</taxon>
        <taxon>Daucus sect. Daucus</taxon>
    </lineage>
</organism>
<dbReference type="GO" id="GO:0140825">
    <property type="term" value="F:lactoperoxidase activity"/>
    <property type="evidence" value="ECO:0007669"/>
    <property type="project" value="UniProtKB-EC"/>
</dbReference>
<feature type="chain" id="PRO_5041782522" description="Peroxidase" evidence="17">
    <location>
        <begin position="22"/>
        <end position="326"/>
    </location>
</feature>
<evidence type="ECO:0000256" key="16">
    <source>
        <dbReference type="PIRSR" id="PIRSR600823-5"/>
    </source>
</evidence>
<gene>
    <name evidence="19" type="ORF">DCAR_0626027</name>
</gene>
<feature type="disulfide bond" evidence="16">
    <location>
        <begin position="66"/>
        <end position="71"/>
    </location>
</feature>
<evidence type="ECO:0000313" key="19">
    <source>
        <dbReference type="EMBL" id="WOH06599.1"/>
    </source>
</evidence>
<dbReference type="EC" id="1.11.1.7" evidence="3 17"/>
<evidence type="ECO:0000256" key="12">
    <source>
        <dbReference type="PIRSR" id="PIRSR600823-1"/>
    </source>
</evidence>
<evidence type="ECO:0000256" key="11">
    <source>
        <dbReference type="ARBA" id="ARBA00023157"/>
    </source>
</evidence>
<accession>A0AAF0XGL1</accession>
<feature type="binding site" evidence="13">
    <location>
        <position position="160"/>
    </location>
    <ligand>
        <name>substrate</name>
    </ligand>
</feature>
<dbReference type="InterPro" id="IPR002016">
    <property type="entry name" value="Haem_peroxidase"/>
</dbReference>
<feature type="domain" description="Plant heme peroxidase family profile" evidence="18">
    <location>
        <begin position="23"/>
        <end position="325"/>
    </location>
</feature>
<dbReference type="GO" id="GO:0005576">
    <property type="term" value="C:extracellular region"/>
    <property type="evidence" value="ECO:0007669"/>
    <property type="project" value="UniProtKB-SubCell"/>
</dbReference>
<dbReference type="Gene3D" id="1.10.520.10">
    <property type="match status" value="1"/>
</dbReference>
<feature type="binding site" evidence="14">
    <location>
        <position position="253"/>
    </location>
    <ligand>
        <name>Ca(2+)</name>
        <dbReference type="ChEBI" id="CHEBI:29108"/>
        <label>2</label>
    </ligand>
</feature>
<evidence type="ECO:0000256" key="8">
    <source>
        <dbReference type="ARBA" id="ARBA00022837"/>
    </source>
</evidence>
<evidence type="ECO:0000256" key="1">
    <source>
        <dbReference type="ARBA" id="ARBA00000189"/>
    </source>
</evidence>
<keyword evidence="9 17" id="KW-0560">Oxidoreductase</keyword>
<dbReference type="FunFam" id="1.10.420.10:FF:000007">
    <property type="entry name" value="Peroxidase"/>
    <property type="match status" value="1"/>
</dbReference>
<evidence type="ECO:0000256" key="5">
    <source>
        <dbReference type="ARBA" id="ARBA00022617"/>
    </source>
</evidence>
<evidence type="ECO:0000256" key="4">
    <source>
        <dbReference type="ARBA" id="ARBA00022559"/>
    </source>
</evidence>
<reference evidence="19" key="1">
    <citation type="journal article" date="2016" name="Nat. Genet.">
        <title>A high-quality carrot genome assembly provides new insights into carotenoid accumulation and asterid genome evolution.</title>
        <authorList>
            <person name="Iorizzo M."/>
            <person name="Ellison S."/>
            <person name="Senalik D."/>
            <person name="Zeng P."/>
            <person name="Satapoomin P."/>
            <person name="Huang J."/>
            <person name="Bowman M."/>
            <person name="Iovene M."/>
            <person name="Sanseverino W."/>
            <person name="Cavagnaro P."/>
            <person name="Yildiz M."/>
            <person name="Macko-Podgorni A."/>
            <person name="Moranska E."/>
            <person name="Grzebelus E."/>
            <person name="Grzebelus D."/>
            <person name="Ashrafi H."/>
            <person name="Zheng Z."/>
            <person name="Cheng S."/>
            <person name="Spooner D."/>
            <person name="Van Deynze A."/>
            <person name="Simon P."/>
        </authorList>
    </citation>
    <scope>NUCLEOTIDE SEQUENCE</scope>
    <source>
        <tissue evidence="19">Leaf</tissue>
    </source>
</reference>
<feature type="binding site" evidence="14">
    <location>
        <position position="72"/>
    </location>
    <ligand>
        <name>Ca(2+)</name>
        <dbReference type="ChEBI" id="CHEBI:29108"/>
        <label>1</label>
    </ligand>
</feature>
<feature type="binding site" evidence="14">
    <location>
        <position position="86"/>
    </location>
    <ligand>
        <name>Ca(2+)</name>
        <dbReference type="ChEBI" id="CHEBI:29108"/>
        <label>1</label>
    </ligand>
</feature>
<evidence type="ECO:0000256" key="14">
    <source>
        <dbReference type="PIRSR" id="PIRSR600823-3"/>
    </source>
</evidence>
<feature type="binding site" evidence="14">
    <location>
        <position position="68"/>
    </location>
    <ligand>
        <name>Ca(2+)</name>
        <dbReference type="ChEBI" id="CHEBI:29108"/>
        <label>1</label>
    </ligand>
</feature>
<keyword evidence="11 16" id="KW-1015">Disulfide bond</keyword>
<name>A0AAF0XGL1_DAUCS</name>
<dbReference type="Pfam" id="PF00141">
    <property type="entry name" value="peroxidase"/>
    <property type="match status" value="1"/>
</dbReference>
<reference evidence="19" key="2">
    <citation type="submission" date="2022-03" db="EMBL/GenBank/DDBJ databases">
        <title>Draft title - Genomic analysis of global carrot germplasm unveils the trajectory of domestication and the origin of high carotenoid orange carrot.</title>
        <authorList>
            <person name="Iorizzo M."/>
            <person name="Ellison S."/>
            <person name="Senalik D."/>
            <person name="Macko-Podgorni A."/>
            <person name="Grzebelus D."/>
            <person name="Bostan H."/>
            <person name="Rolling W."/>
            <person name="Curaba J."/>
            <person name="Simon P."/>
        </authorList>
    </citation>
    <scope>NUCLEOTIDE SEQUENCE</scope>
    <source>
        <tissue evidence="19">Leaf</tissue>
    </source>
</reference>
<keyword evidence="20" id="KW-1185">Reference proteome</keyword>
<evidence type="ECO:0000256" key="2">
    <source>
        <dbReference type="ARBA" id="ARBA00006873"/>
    </source>
</evidence>
<keyword evidence="6 14" id="KW-0479">Metal-binding</keyword>
<evidence type="ECO:0000256" key="17">
    <source>
        <dbReference type="RuleBase" id="RU362060"/>
    </source>
</evidence>
<keyword evidence="5 17" id="KW-0349">Heme</keyword>
<evidence type="ECO:0000259" key="18">
    <source>
        <dbReference type="PROSITE" id="PS50873"/>
    </source>
</evidence>
<dbReference type="InterPro" id="IPR019794">
    <property type="entry name" value="Peroxidases_AS"/>
</dbReference>
<evidence type="ECO:0000256" key="6">
    <source>
        <dbReference type="ARBA" id="ARBA00022723"/>
    </source>
</evidence>
<dbReference type="PANTHER" id="PTHR31235">
    <property type="entry name" value="PEROXIDASE 25-RELATED"/>
    <property type="match status" value="1"/>
</dbReference>
<dbReference type="GO" id="GO:0006979">
    <property type="term" value="P:response to oxidative stress"/>
    <property type="evidence" value="ECO:0007669"/>
    <property type="project" value="UniProtKB-UniRule"/>
</dbReference>
<evidence type="ECO:0000256" key="7">
    <source>
        <dbReference type="ARBA" id="ARBA00022729"/>
    </source>
</evidence>
<dbReference type="InterPro" id="IPR033905">
    <property type="entry name" value="Secretory_peroxidase"/>
</dbReference>
<dbReference type="AlphaFoldDB" id="A0AAF0XGL1"/>
<dbReference type="GO" id="GO:0042744">
    <property type="term" value="P:hydrogen peroxide catabolic process"/>
    <property type="evidence" value="ECO:0007669"/>
    <property type="project" value="UniProtKB-KW"/>
</dbReference>
<dbReference type="PRINTS" id="PR00458">
    <property type="entry name" value="PEROXIDASE"/>
</dbReference>
<comment type="cofactor">
    <cofactor evidence="14 17">
        <name>Ca(2+)</name>
        <dbReference type="ChEBI" id="CHEBI:29108"/>
    </cofactor>
    <text evidence="14 17">Binds 2 calcium ions per subunit.</text>
</comment>
<sequence>MNLSVIFASFMLLMSFRVLETQQLEVGFYKTTCFSAESIVRQEVEKAFFLNRGIAAGLIRLHFHDCFVRGCDGSILIDSTASNVAEKDSPANGISLRGLEVIDRAKARLEATCKGVVSCADILAFAARDATELTRGMGWSVPAGRRDGRVSLAAETVDLPPPTFNVDQATQLFMRKGLSQEEMIILLGAHSVGRSHCTSFSDRLYNFSQTSSQDPSLDPRFARFLKALCPQDRQGNINPNLVVPMNGSPNLQDNSYYADILKHRVVFTSDETLNSNSETLSLVNEYASNNTDWLVNFAQAMVKLSMIGVLTGTAGEIRSNCRVTNS</sequence>
<protein>
    <recommendedName>
        <fullName evidence="3 17">Peroxidase</fullName>
        <ecNumber evidence="3 17">1.11.1.7</ecNumber>
    </recommendedName>
</protein>
<dbReference type="PROSITE" id="PS00436">
    <property type="entry name" value="PEROXIDASE_2"/>
    <property type="match status" value="1"/>
</dbReference>
<evidence type="ECO:0000256" key="15">
    <source>
        <dbReference type="PIRSR" id="PIRSR600823-4"/>
    </source>
</evidence>
<comment type="function">
    <text evidence="17">Removal of H(2)O(2), oxidation of toxic reductants, biosynthesis and degradation of lignin, suberization, auxin catabolism, response to environmental stresses such as wounding, pathogen attack and oxidative stress.</text>
</comment>
<feature type="signal peptide" evidence="17">
    <location>
        <begin position="1"/>
        <end position="21"/>
    </location>
</feature>
<dbReference type="KEGG" id="dcr:108226942"/>
<feature type="active site" description="Proton acceptor" evidence="12">
    <location>
        <position position="64"/>
    </location>
</feature>
<evidence type="ECO:0000256" key="10">
    <source>
        <dbReference type="ARBA" id="ARBA00023004"/>
    </source>
</evidence>
<comment type="subcellular location">
    <subcellularLocation>
        <location evidence="17">Secreted</location>
    </subcellularLocation>
</comment>
<comment type="cofactor">
    <cofactor evidence="14 17">
        <name>heme b</name>
        <dbReference type="ChEBI" id="CHEBI:60344"/>
    </cofactor>
    <text evidence="14 17">Binds 1 heme b (iron(II)-protoporphyrin IX) group per subunit.</text>
</comment>
<dbReference type="GO" id="GO:0046872">
    <property type="term" value="F:metal ion binding"/>
    <property type="evidence" value="ECO:0007669"/>
    <property type="project" value="UniProtKB-UniRule"/>
</dbReference>
<dbReference type="FunFam" id="1.10.520.10:FF:000001">
    <property type="entry name" value="Peroxidase"/>
    <property type="match status" value="1"/>
</dbReference>
<dbReference type="PROSITE" id="PS00435">
    <property type="entry name" value="PEROXIDASE_1"/>
    <property type="match status" value="1"/>
</dbReference>
<comment type="similarity">
    <text evidence="2">Belongs to the peroxidase family. Ascorbate peroxidase subfamily.</text>
</comment>
<keyword evidence="7 17" id="KW-0732">Signal</keyword>
<dbReference type="InterPro" id="IPR019793">
    <property type="entry name" value="Peroxidases_heam-ligand_BS"/>
</dbReference>
<keyword evidence="10 14" id="KW-0408">Iron</keyword>
<dbReference type="Proteomes" id="UP000077755">
    <property type="component" value="Chromosome 6"/>
</dbReference>
<evidence type="ECO:0000256" key="13">
    <source>
        <dbReference type="PIRSR" id="PIRSR600823-2"/>
    </source>
</evidence>
<dbReference type="CDD" id="cd00693">
    <property type="entry name" value="secretory_peroxidase"/>
    <property type="match status" value="1"/>
</dbReference>
<feature type="binding site" description="axial binding residue" evidence="14">
    <location>
        <position position="190"/>
    </location>
    <ligand>
        <name>heme b</name>
        <dbReference type="ChEBI" id="CHEBI:60344"/>
    </ligand>
    <ligandPart>
        <name>Fe</name>
        <dbReference type="ChEBI" id="CHEBI:18248"/>
    </ligandPart>
</feature>
<feature type="binding site" evidence="14">
    <location>
        <position position="65"/>
    </location>
    <ligand>
        <name>Ca(2+)</name>
        <dbReference type="ChEBI" id="CHEBI:29108"/>
        <label>1</label>
    </ligand>
</feature>
<dbReference type="PROSITE" id="PS50873">
    <property type="entry name" value="PEROXIDASE_4"/>
    <property type="match status" value="1"/>
</dbReference>
<keyword evidence="17" id="KW-0964">Secreted</keyword>
<dbReference type="SUPFAM" id="SSF48113">
    <property type="entry name" value="Heme-dependent peroxidases"/>
    <property type="match status" value="1"/>
</dbReference>
<dbReference type="Gene3D" id="1.10.420.10">
    <property type="entry name" value="Peroxidase, domain 2"/>
    <property type="match status" value="1"/>
</dbReference>
<feature type="disulfide bond" evidence="16">
    <location>
        <begin position="119"/>
        <end position="321"/>
    </location>
</feature>
<comment type="similarity">
    <text evidence="17">Belongs to the peroxidase family. Classical plant (class III) peroxidase subfamily.</text>
</comment>
<comment type="catalytic activity">
    <reaction evidence="1 17">
        <text>2 a phenolic donor + H2O2 = 2 a phenolic radical donor + 2 H2O</text>
        <dbReference type="Rhea" id="RHEA:56136"/>
        <dbReference type="ChEBI" id="CHEBI:15377"/>
        <dbReference type="ChEBI" id="CHEBI:16240"/>
        <dbReference type="ChEBI" id="CHEBI:139520"/>
        <dbReference type="ChEBI" id="CHEBI:139521"/>
        <dbReference type="EC" id="1.11.1.7"/>
    </reaction>
</comment>
<keyword evidence="8 14" id="KW-0106">Calcium</keyword>
<dbReference type="InterPro" id="IPR010255">
    <property type="entry name" value="Haem_peroxidase_sf"/>
</dbReference>
<evidence type="ECO:0000256" key="3">
    <source>
        <dbReference type="ARBA" id="ARBA00012313"/>
    </source>
</evidence>
<evidence type="ECO:0000313" key="20">
    <source>
        <dbReference type="Proteomes" id="UP000077755"/>
    </source>
</evidence>
<feature type="binding site" evidence="14">
    <location>
        <position position="70"/>
    </location>
    <ligand>
        <name>Ca(2+)</name>
        <dbReference type="ChEBI" id="CHEBI:29108"/>
        <label>1</label>
    </ligand>
</feature>
<dbReference type="GO" id="GO:0020037">
    <property type="term" value="F:heme binding"/>
    <property type="evidence" value="ECO:0007669"/>
    <property type="project" value="UniProtKB-UniRule"/>
</dbReference>
<dbReference type="EMBL" id="CP093348">
    <property type="protein sequence ID" value="WOH06599.1"/>
    <property type="molecule type" value="Genomic_DNA"/>
</dbReference>
<dbReference type="InterPro" id="IPR000823">
    <property type="entry name" value="Peroxidase_pln"/>
</dbReference>
<evidence type="ECO:0000256" key="9">
    <source>
        <dbReference type="ARBA" id="ARBA00023002"/>
    </source>
</evidence>
<keyword evidence="17" id="KW-0376">Hydrogen peroxide</keyword>
<feature type="disulfide bond" evidence="16">
    <location>
        <begin position="197"/>
        <end position="229"/>
    </location>
</feature>
<keyword evidence="4 17" id="KW-0575">Peroxidase</keyword>
<dbReference type="PRINTS" id="PR00461">
    <property type="entry name" value="PLPEROXIDASE"/>
</dbReference>
<feature type="disulfide bond" evidence="16">
    <location>
        <begin position="33"/>
        <end position="113"/>
    </location>
</feature>
<feature type="site" description="Transition state stabilizer" evidence="15">
    <location>
        <position position="60"/>
    </location>
</feature>